<evidence type="ECO:0000256" key="1">
    <source>
        <dbReference type="ARBA" id="ARBA00001947"/>
    </source>
</evidence>
<evidence type="ECO:0000313" key="12">
    <source>
        <dbReference type="Proteomes" id="UP000192578"/>
    </source>
</evidence>
<dbReference type="InterPro" id="IPR032466">
    <property type="entry name" value="Metal_Hydrolase"/>
</dbReference>
<dbReference type="EC" id="3.5.4.4" evidence="4"/>
<dbReference type="Proteomes" id="UP000192578">
    <property type="component" value="Unassembled WGS sequence"/>
</dbReference>
<gene>
    <name evidence="11" type="ORF">BV898_13955</name>
</gene>
<keyword evidence="8" id="KW-0862">Zinc</keyword>
<feature type="signal peptide" evidence="9">
    <location>
        <begin position="1"/>
        <end position="20"/>
    </location>
</feature>
<dbReference type="GO" id="GO:0004000">
    <property type="term" value="F:adenosine deaminase activity"/>
    <property type="evidence" value="ECO:0007669"/>
    <property type="project" value="TreeGrafter"/>
</dbReference>
<sequence>MHSVFASLLLFASLLVFVLEVLIPVPVASIIIRNKMSERISLPNYNQESGLAKWVALPKVELHCHLEGTLRFSTILQEAKRHKIQLPSNDEAELRKYFLVEEKVDSLAKFLQIVDRQLIIVQDFQTIVRMAREAVIDRCMDGIKVVELRYSPTGLQSAMKSSKIAVTLAEIHDAVQSGINEGAKLCQADGVPIYVGLLCTGILAKGQTDMNNTAEFLLANRGDFIGFDVAGAEEKLLDYKDIFDRVHEAGIKITIHAGELRTPQSVANIRDAIKSLHASRIGHGVNAIRDPEVYQLVKDSSTHLELCPISNVRTNAVDDIKTHPIKKYLDDSFNISISSDDPAAMDITLSYQYGVLHRTFNFGLPDFFRMNRDALSVSFIPMHLKKPLLEQYFSIEAERRFSAKHEESGQWAAA</sequence>
<protein>
    <recommendedName>
        <fullName evidence="5">Adenosine deaminase</fullName>
        <ecNumber evidence="4">3.5.4.4</ecNumber>
    </recommendedName>
</protein>
<comment type="subcellular location">
    <subcellularLocation>
        <location evidence="2">Cell membrane</location>
        <topology evidence="2">Peripheral membrane protein</topology>
        <orientation evidence="2">Extracellular side</orientation>
    </subcellularLocation>
</comment>
<dbReference type="Gene3D" id="3.20.20.140">
    <property type="entry name" value="Metal-dependent hydrolases"/>
    <property type="match status" value="1"/>
</dbReference>
<evidence type="ECO:0000256" key="7">
    <source>
        <dbReference type="ARBA" id="ARBA00022801"/>
    </source>
</evidence>
<evidence type="ECO:0000256" key="8">
    <source>
        <dbReference type="ARBA" id="ARBA00022833"/>
    </source>
</evidence>
<evidence type="ECO:0000256" key="9">
    <source>
        <dbReference type="SAM" id="SignalP"/>
    </source>
</evidence>
<proteinExistence type="inferred from homology"/>
<keyword evidence="12" id="KW-1185">Reference proteome</keyword>
<dbReference type="GO" id="GO:0043103">
    <property type="term" value="P:hypoxanthine salvage"/>
    <property type="evidence" value="ECO:0007669"/>
    <property type="project" value="TreeGrafter"/>
</dbReference>
<dbReference type="PANTHER" id="PTHR11409:SF43">
    <property type="entry name" value="ADENOSINE DEAMINASE"/>
    <property type="match status" value="1"/>
</dbReference>
<dbReference type="SUPFAM" id="SSF51556">
    <property type="entry name" value="Metallo-dependent hydrolases"/>
    <property type="match status" value="1"/>
</dbReference>
<evidence type="ECO:0000256" key="6">
    <source>
        <dbReference type="ARBA" id="ARBA00022723"/>
    </source>
</evidence>
<dbReference type="OrthoDB" id="272271at2759"/>
<evidence type="ECO:0000256" key="2">
    <source>
        <dbReference type="ARBA" id="ARBA00004296"/>
    </source>
</evidence>
<comment type="cofactor">
    <cofactor evidence="1">
        <name>Zn(2+)</name>
        <dbReference type="ChEBI" id="CHEBI:29105"/>
    </cofactor>
</comment>
<dbReference type="GO" id="GO:0060169">
    <property type="term" value="P:negative regulation of adenosine receptor signaling pathway"/>
    <property type="evidence" value="ECO:0007669"/>
    <property type="project" value="TreeGrafter"/>
</dbReference>
<dbReference type="GO" id="GO:0006154">
    <property type="term" value="P:adenosine catabolic process"/>
    <property type="evidence" value="ECO:0007669"/>
    <property type="project" value="TreeGrafter"/>
</dbReference>
<dbReference type="GO" id="GO:0046872">
    <property type="term" value="F:metal ion binding"/>
    <property type="evidence" value="ECO:0007669"/>
    <property type="project" value="UniProtKB-KW"/>
</dbReference>
<evidence type="ECO:0000256" key="5">
    <source>
        <dbReference type="ARBA" id="ARBA00018099"/>
    </source>
</evidence>
<dbReference type="GO" id="GO:0046103">
    <property type="term" value="P:inosine biosynthetic process"/>
    <property type="evidence" value="ECO:0007669"/>
    <property type="project" value="TreeGrafter"/>
</dbReference>
<feature type="domain" description="Adenosine deaminase" evidence="10">
    <location>
        <begin position="58"/>
        <end position="391"/>
    </location>
</feature>
<name>A0A1W0W9B4_HYPEX</name>
<evidence type="ECO:0000259" key="10">
    <source>
        <dbReference type="Pfam" id="PF00962"/>
    </source>
</evidence>
<accession>A0A1W0W9B4</accession>
<keyword evidence="7" id="KW-0378">Hydrolase</keyword>
<dbReference type="EMBL" id="MTYJ01000162">
    <property type="protein sequence ID" value="OQV11760.1"/>
    <property type="molecule type" value="Genomic_DNA"/>
</dbReference>
<dbReference type="InterPro" id="IPR006330">
    <property type="entry name" value="Ado/ade_deaminase"/>
</dbReference>
<evidence type="ECO:0000256" key="4">
    <source>
        <dbReference type="ARBA" id="ARBA00012784"/>
    </source>
</evidence>
<dbReference type="InterPro" id="IPR006650">
    <property type="entry name" value="A/AMP_deam_AS"/>
</dbReference>
<comment type="similarity">
    <text evidence="3">Belongs to the metallo-dependent hydrolases superfamily. Adenosine and AMP deaminases family.</text>
</comment>
<dbReference type="GO" id="GO:0005829">
    <property type="term" value="C:cytosol"/>
    <property type="evidence" value="ECO:0007669"/>
    <property type="project" value="TreeGrafter"/>
</dbReference>
<dbReference type="NCBIfam" id="TIGR01430">
    <property type="entry name" value="aden_deam"/>
    <property type="match status" value="1"/>
</dbReference>
<reference evidence="12" key="1">
    <citation type="submission" date="2017-01" db="EMBL/GenBank/DDBJ databases">
        <title>Comparative genomics of anhydrobiosis in the tardigrade Hypsibius dujardini.</title>
        <authorList>
            <person name="Yoshida Y."/>
            <person name="Koutsovoulos G."/>
            <person name="Laetsch D."/>
            <person name="Stevens L."/>
            <person name="Kumar S."/>
            <person name="Horikawa D."/>
            <person name="Ishino K."/>
            <person name="Komine S."/>
            <person name="Tomita M."/>
            <person name="Blaxter M."/>
            <person name="Arakawa K."/>
        </authorList>
    </citation>
    <scope>NUCLEOTIDE SEQUENCE [LARGE SCALE GENOMIC DNA]</scope>
    <source>
        <strain evidence="12">Z151</strain>
    </source>
</reference>
<keyword evidence="9" id="KW-0732">Signal</keyword>
<dbReference type="InterPro" id="IPR001365">
    <property type="entry name" value="A_deaminase_dom"/>
</dbReference>
<dbReference type="GO" id="GO:0009897">
    <property type="term" value="C:external side of plasma membrane"/>
    <property type="evidence" value="ECO:0007669"/>
    <property type="project" value="TreeGrafter"/>
</dbReference>
<dbReference type="PANTHER" id="PTHR11409">
    <property type="entry name" value="ADENOSINE DEAMINASE"/>
    <property type="match status" value="1"/>
</dbReference>
<feature type="chain" id="PRO_5012348079" description="Adenosine deaminase" evidence="9">
    <location>
        <begin position="21"/>
        <end position="414"/>
    </location>
</feature>
<evidence type="ECO:0000256" key="3">
    <source>
        <dbReference type="ARBA" id="ARBA00006676"/>
    </source>
</evidence>
<dbReference type="Pfam" id="PF00962">
    <property type="entry name" value="A_deaminase"/>
    <property type="match status" value="1"/>
</dbReference>
<dbReference type="GO" id="GO:0009168">
    <property type="term" value="P:purine ribonucleoside monophosphate biosynthetic process"/>
    <property type="evidence" value="ECO:0007669"/>
    <property type="project" value="InterPro"/>
</dbReference>
<evidence type="ECO:0000313" key="11">
    <source>
        <dbReference type="EMBL" id="OQV11760.1"/>
    </source>
</evidence>
<comment type="caution">
    <text evidence="11">The sequence shown here is derived from an EMBL/GenBank/DDBJ whole genome shotgun (WGS) entry which is preliminary data.</text>
</comment>
<dbReference type="PROSITE" id="PS00485">
    <property type="entry name" value="A_DEAMINASE"/>
    <property type="match status" value="1"/>
</dbReference>
<keyword evidence="6" id="KW-0479">Metal-binding</keyword>
<organism evidence="11 12">
    <name type="scientific">Hypsibius exemplaris</name>
    <name type="common">Freshwater tardigrade</name>
    <dbReference type="NCBI Taxonomy" id="2072580"/>
    <lineage>
        <taxon>Eukaryota</taxon>
        <taxon>Metazoa</taxon>
        <taxon>Ecdysozoa</taxon>
        <taxon>Tardigrada</taxon>
        <taxon>Eutardigrada</taxon>
        <taxon>Parachela</taxon>
        <taxon>Hypsibioidea</taxon>
        <taxon>Hypsibiidae</taxon>
        <taxon>Hypsibius</taxon>
    </lineage>
</organism>
<dbReference type="AlphaFoldDB" id="A0A1W0W9B4"/>